<dbReference type="InterPro" id="IPR012677">
    <property type="entry name" value="Nucleotide-bd_a/b_plait_sf"/>
</dbReference>
<dbReference type="GO" id="GO:0003723">
    <property type="term" value="F:RNA binding"/>
    <property type="evidence" value="ECO:0007669"/>
    <property type="project" value="UniProtKB-UniRule"/>
</dbReference>
<reference evidence="5 6" key="1">
    <citation type="submission" date="2019-06" db="EMBL/GenBank/DDBJ databases">
        <title>Draft genome sequence of the filamentous fungus Phialemoniopsis curvata isolated from diesel fuel.</title>
        <authorList>
            <person name="Varaljay V.A."/>
            <person name="Lyon W.J."/>
            <person name="Crouch A.L."/>
            <person name="Drake C.E."/>
            <person name="Hollomon J.M."/>
            <person name="Nadeau L.J."/>
            <person name="Nunn H.S."/>
            <person name="Stevenson B.S."/>
            <person name="Bojanowski C.L."/>
            <person name="Crookes-Goodson W.J."/>
        </authorList>
    </citation>
    <scope>NUCLEOTIDE SEQUENCE [LARGE SCALE GENOMIC DNA]</scope>
    <source>
        <strain evidence="5 6">D216</strain>
    </source>
</reference>
<evidence type="ECO:0000313" key="5">
    <source>
        <dbReference type="EMBL" id="TPX08773.1"/>
    </source>
</evidence>
<dbReference type="InterPro" id="IPR052462">
    <property type="entry name" value="SLIRP/GR-RBP-like"/>
</dbReference>
<dbReference type="Proteomes" id="UP000319257">
    <property type="component" value="Unassembled WGS sequence"/>
</dbReference>
<dbReference type="PROSITE" id="PS50102">
    <property type="entry name" value="RRM"/>
    <property type="match status" value="2"/>
</dbReference>
<proteinExistence type="predicted"/>
<evidence type="ECO:0000313" key="6">
    <source>
        <dbReference type="Proteomes" id="UP000319257"/>
    </source>
</evidence>
<dbReference type="SMART" id="SM00360">
    <property type="entry name" value="RRM"/>
    <property type="match status" value="2"/>
</dbReference>
<dbReference type="EMBL" id="SKBQ01000073">
    <property type="protein sequence ID" value="TPX08773.1"/>
    <property type="molecule type" value="Genomic_DNA"/>
</dbReference>
<keyword evidence="1 2" id="KW-0694">RNA-binding</keyword>
<dbReference type="Gene3D" id="3.30.70.330">
    <property type="match status" value="2"/>
</dbReference>
<dbReference type="GeneID" id="41977160"/>
<dbReference type="InParanoid" id="A0A507AMA2"/>
<dbReference type="Pfam" id="PF00076">
    <property type="entry name" value="RRM_1"/>
    <property type="match status" value="2"/>
</dbReference>
<feature type="compositionally biased region" description="Basic and acidic residues" evidence="3">
    <location>
        <begin position="119"/>
        <end position="132"/>
    </location>
</feature>
<feature type="domain" description="RRM" evidence="4">
    <location>
        <begin position="192"/>
        <end position="269"/>
    </location>
</feature>
<evidence type="ECO:0000256" key="3">
    <source>
        <dbReference type="SAM" id="MobiDB-lite"/>
    </source>
</evidence>
<protein>
    <recommendedName>
        <fullName evidence="4">RRM domain-containing protein</fullName>
    </recommendedName>
</protein>
<dbReference type="STRING" id="1093900.A0A507AMA2"/>
<evidence type="ECO:0000256" key="1">
    <source>
        <dbReference type="ARBA" id="ARBA00022884"/>
    </source>
</evidence>
<gene>
    <name evidence="5" type="ORF">E0L32_009713</name>
</gene>
<keyword evidence="6" id="KW-1185">Reference proteome</keyword>
<dbReference type="InterPro" id="IPR035979">
    <property type="entry name" value="RBD_domain_sf"/>
</dbReference>
<comment type="caution">
    <text evidence="5">The sequence shown here is derived from an EMBL/GenBank/DDBJ whole genome shotgun (WGS) entry which is preliminary data.</text>
</comment>
<dbReference type="RefSeq" id="XP_030990484.1">
    <property type="nucleotide sequence ID" value="XM_031144706.1"/>
</dbReference>
<dbReference type="AlphaFoldDB" id="A0A507AMA2"/>
<evidence type="ECO:0000256" key="2">
    <source>
        <dbReference type="PROSITE-ProRule" id="PRU00176"/>
    </source>
</evidence>
<dbReference type="OrthoDB" id="6730379at2759"/>
<dbReference type="CDD" id="cd00590">
    <property type="entry name" value="RRM_SF"/>
    <property type="match status" value="1"/>
</dbReference>
<dbReference type="InterPro" id="IPR000504">
    <property type="entry name" value="RRM_dom"/>
</dbReference>
<dbReference type="PANTHER" id="PTHR48027">
    <property type="entry name" value="HETEROGENEOUS NUCLEAR RIBONUCLEOPROTEIN 87F-RELATED"/>
    <property type="match status" value="1"/>
</dbReference>
<feature type="compositionally biased region" description="Low complexity" evidence="3">
    <location>
        <begin position="136"/>
        <end position="159"/>
    </location>
</feature>
<dbReference type="SUPFAM" id="SSF54928">
    <property type="entry name" value="RNA-binding domain, RBD"/>
    <property type="match status" value="2"/>
</dbReference>
<evidence type="ECO:0000259" key="4">
    <source>
        <dbReference type="PROSITE" id="PS50102"/>
    </source>
</evidence>
<accession>A0A507AMA2</accession>
<name>A0A507AMA2_9PEZI</name>
<organism evidence="5 6">
    <name type="scientific">Thyridium curvatum</name>
    <dbReference type="NCBI Taxonomy" id="1093900"/>
    <lineage>
        <taxon>Eukaryota</taxon>
        <taxon>Fungi</taxon>
        <taxon>Dikarya</taxon>
        <taxon>Ascomycota</taxon>
        <taxon>Pezizomycotina</taxon>
        <taxon>Sordariomycetes</taxon>
        <taxon>Sordariomycetidae</taxon>
        <taxon>Thyridiales</taxon>
        <taxon>Thyridiaceae</taxon>
        <taxon>Thyridium</taxon>
    </lineage>
</organism>
<feature type="region of interest" description="Disordered" evidence="3">
    <location>
        <begin position="109"/>
        <end position="181"/>
    </location>
</feature>
<sequence>MDCFAFDASNDFESQPVHSNSTPFITSIPCVFLFLPLNSTSPVAMQLTIPFSLFRHCVRRAGLRSAFLASRAIATKPQSTSFAAEIARSTSVVRACVIPAARSFSQSSPFLNTPAEDTADSKAVEDALKSAEELGSTTAEGESLAESAASGEAAAPSEPAAHDVSNPVLTATGPGDAPETVKYDEAAGETPHAIFIRNIIFNATEDLLQEAFSSYGEVAKAAIARDARGISKGFGFVWFKDADSVEKALEEANGSFWHGRRLIVLPRTTRQRGTNSRTGGEPSRSLYIGNIPYETTDAELNRLFRGLENVTAIRVAVDRTTGWPRGFAHADFVDSESATKALEKLQGFELNGRQLRFDYASSSPKATRAPRASDDA</sequence>
<feature type="domain" description="RRM" evidence="4">
    <location>
        <begin position="284"/>
        <end position="362"/>
    </location>
</feature>